<feature type="coiled-coil region" evidence="5">
    <location>
        <begin position="378"/>
        <end position="405"/>
    </location>
</feature>
<dbReference type="Pfam" id="PF13874">
    <property type="entry name" value="Nup54"/>
    <property type="match status" value="1"/>
</dbReference>
<name>A0A4Z1P6Q3_9PEZI</name>
<dbReference type="GO" id="GO:0036228">
    <property type="term" value="P:protein localization to nuclear inner membrane"/>
    <property type="evidence" value="ECO:0007669"/>
    <property type="project" value="TreeGrafter"/>
</dbReference>
<dbReference type="Pfam" id="PF18570">
    <property type="entry name" value="Nup54_57_C"/>
    <property type="match status" value="1"/>
</dbReference>
<feature type="compositionally biased region" description="Low complexity" evidence="6">
    <location>
        <begin position="68"/>
        <end position="89"/>
    </location>
</feature>
<keyword evidence="3" id="KW-0811">Translocation</keyword>
<protein>
    <submittedName>
        <fullName evidence="8">Gb</fullName>
    </submittedName>
</protein>
<dbReference type="GO" id="GO:0044613">
    <property type="term" value="C:nuclear pore central transport channel"/>
    <property type="evidence" value="ECO:0007669"/>
    <property type="project" value="TreeGrafter"/>
</dbReference>
<evidence type="ECO:0000259" key="7">
    <source>
        <dbReference type="Pfam" id="PF13874"/>
    </source>
</evidence>
<feature type="region of interest" description="Disordered" evidence="6">
    <location>
        <begin position="1"/>
        <end position="128"/>
    </location>
</feature>
<dbReference type="GO" id="GO:0017056">
    <property type="term" value="F:structural constituent of nuclear pore"/>
    <property type="evidence" value="ECO:0007669"/>
    <property type="project" value="TreeGrafter"/>
</dbReference>
<accession>A0A4Z1P6Q3</accession>
<dbReference type="GO" id="GO:0006999">
    <property type="term" value="P:nuclear pore organization"/>
    <property type="evidence" value="ECO:0007669"/>
    <property type="project" value="TreeGrafter"/>
</dbReference>
<dbReference type="EMBL" id="SNSC02000011">
    <property type="protein sequence ID" value="TID20045.1"/>
    <property type="molecule type" value="Genomic_DNA"/>
</dbReference>
<organism evidence="8 9">
    <name type="scientific">Venturia nashicola</name>
    <dbReference type="NCBI Taxonomy" id="86259"/>
    <lineage>
        <taxon>Eukaryota</taxon>
        <taxon>Fungi</taxon>
        <taxon>Dikarya</taxon>
        <taxon>Ascomycota</taxon>
        <taxon>Pezizomycotina</taxon>
        <taxon>Dothideomycetes</taxon>
        <taxon>Pleosporomycetidae</taxon>
        <taxon>Venturiales</taxon>
        <taxon>Venturiaceae</taxon>
        <taxon>Venturia</taxon>
    </lineage>
</organism>
<keyword evidence="3" id="KW-0906">Nuclear pore complex</keyword>
<comment type="subcellular location">
    <subcellularLocation>
        <location evidence="1">Nucleus</location>
        <location evidence="1">Nuclear pore complex</location>
    </subcellularLocation>
</comment>
<dbReference type="PANTHER" id="PTHR13000:SF0">
    <property type="entry name" value="NUCLEOPORIN P54"/>
    <property type="match status" value="1"/>
</dbReference>
<evidence type="ECO:0000256" key="6">
    <source>
        <dbReference type="SAM" id="MobiDB-lite"/>
    </source>
</evidence>
<evidence type="ECO:0000256" key="5">
    <source>
        <dbReference type="SAM" id="Coils"/>
    </source>
</evidence>
<keyword evidence="3" id="KW-0653">Protein transport</keyword>
<dbReference type="InterPro" id="IPR025574">
    <property type="entry name" value="Nucleoporin_FG_rpt"/>
</dbReference>
<evidence type="ECO:0000313" key="8">
    <source>
        <dbReference type="EMBL" id="TID20045.1"/>
    </source>
</evidence>
<proteinExistence type="predicted"/>
<dbReference type="PANTHER" id="PTHR13000">
    <property type="entry name" value="NUCLEOPORIN P54"/>
    <property type="match status" value="1"/>
</dbReference>
<keyword evidence="3" id="KW-0509">mRNA transport</keyword>
<keyword evidence="5" id="KW-0175">Coiled coil</keyword>
<dbReference type="InterPro" id="IPR025712">
    <property type="entry name" value="Nup54_alpha-helical_dom"/>
</dbReference>
<sequence>MSNFFGAQQKPAGGGLFGSSSQQPAQQTGGGIFGSSTQQTTGGGLFGSSTQQPAQQQTSSLFGAKPAGGLSMFGSFGQSQQPQQQQSTGGLFGSSLQTPQQQQQPPPQNNSLFASLGPAPQSNQSSLAQSFLAGSQATPLPRLGQSQWQAPQGPRERQIPDQMMDLIKKWHPDSAECVFQHYFYTNVGPERAPFFQPSPSEDPRKWEEALKNKPSDGAIPVLARGFGENGIGGRMKVAEMAVSALYQRVNEINESLRQRIEDHDLKFTVRTMEARRKHIALSRRTLALATKVQVLRNRGYALDGAEEELKTKLSKLQQTVQDPVLSGRQEELWARMTIVRERAGMLKEETEKLGKLAGGGQDVELLDEETMGRVKKILNDYDSQLDHLRKEVDMIKKDFKEWEDATKQPSGR</sequence>
<gene>
    <name evidence="8" type="ORF">E6O75_ATG07505</name>
</gene>
<dbReference type="STRING" id="86259.A0A4Z1P6Q3"/>
<evidence type="ECO:0000313" key="9">
    <source>
        <dbReference type="Proteomes" id="UP000298493"/>
    </source>
</evidence>
<evidence type="ECO:0000256" key="2">
    <source>
        <dbReference type="ARBA" id="ARBA00022448"/>
    </source>
</evidence>
<comment type="caution">
    <text evidence="8">The sequence shown here is derived from an EMBL/GenBank/DDBJ whole genome shotgun (WGS) entry which is preliminary data.</text>
</comment>
<reference evidence="8 9" key="1">
    <citation type="submission" date="2019-04" db="EMBL/GenBank/DDBJ databases">
        <title>High contiguity whole genome sequence and gene annotation resource for two Venturia nashicola isolates.</title>
        <authorList>
            <person name="Prokchorchik M."/>
            <person name="Won K."/>
            <person name="Lee Y."/>
            <person name="Choi E.D."/>
            <person name="Segonzac C."/>
            <person name="Sohn K.H."/>
        </authorList>
    </citation>
    <scope>NUCLEOTIDE SEQUENCE [LARGE SCALE GENOMIC DNA]</scope>
    <source>
        <strain evidence="8 9">PRI2</strain>
    </source>
</reference>
<keyword evidence="2" id="KW-0813">Transport</keyword>
<dbReference type="Gene3D" id="1.20.5.490">
    <property type="entry name" value="Single helix bin"/>
    <property type="match status" value="1"/>
</dbReference>
<evidence type="ECO:0000256" key="3">
    <source>
        <dbReference type="ARBA" id="ARBA00023132"/>
    </source>
</evidence>
<dbReference type="Pfam" id="PF13634">
    <property type="entry name" value="Nucleoporin_FG"/>
    <property type="match status" value="2"/>
</dbReference>
<evidence type="ECO:0000256" key="1">
    <source>
        <dbReference type="ARBA" id="ARBA00004567"/>
    </source>
</evidence>
<keyword evidence="9" id="KW-1185">Reference proteome</keyword>
<dbReference type="OrthoDB" id="6162375at2759"/>
<dbReference type="GO" id="GO:0006607">
    <property type="term" value="P:NLS-bearing protein import into nucleus"/>
    <property type="evidence" value="ECO:0007669"/>
    <property type="project" value="TreeGrafter"/>
</dbReference>
<keyword evidence="4" id="KW-0539">Nucleus</keyword>
<dbReference type="Proteomes" id="UP000298493">
    <property type="component" value="Unassembled WGS sequence"/>
</dbReference>
<feature type="domain" description="Nucleoporin Nup54 alpha-helical" evidence="7">
    <location>
        <begin position="199"/>
        <end position="336"/>
    </location>
</feature>
<dbReference type="InterPro" id="IPR024864">
    <property type="entry name" value="Nup54/Nup57/Nup44"/>
</dbReference>
<feature type="compositionally biased region" description="Low complexity" evidence="6">
    <location>
        <begin position="47"/>
        <end position="60"/>
    </location>
</feature>
<dbReference type="AlphaFoldDB" id="A0A4Z1P6Q3"/>
<evidence type="ECO:0000256" key="4">
    <source>
        <dbReference type="ARBA" id="ARBA00023242"/>
    </source>
</evidence>
<dbReference type="Gene3D" id="1.20.5.3600">
    <property type="match status" value="1"/>
</dbReference>